<comment type="caution">
    <text evidence="1">The sequence shown here is derived from an EMBL/GenBank/DDBJ whole genome shotgun (WGS) entry which is preliminary data.</text>
</comment>
<accession>A0A316DE87</accession>
<evidence type="ECO:0000313" key="2">
    <source>
        <dbReference type="Proteomes" id="UP000245634"/>
    </source>
</evidence>
<dbReference type="AlphaFoldDB" id="A0A316DE87"/>
<keyword evidence="2" id="KW-1185">Reference proteome</keyword>
<dbReference type="EMBL" id="QGGL01000003">
    <property type="protein sequence ID" value="PWK15499.1"/>
    <property type="molecule type" value="Genomic_DNA"/>
</dbReference>
<organism evidence="1 2">
    <name type="scientific">Tumebacillus permanentifrigoris</name>
    <dbReference type="NCBI Taxonomy" id="378543"/>
    <lineage>
        <taxon>Bacteria</taxon>
        <taxon>Bacillati</taxon>
        <taxon>Bacillota</taxon>
        <taxon>Bacilli</taxon>
        <taxon>Bacillales</taxon>
        <taxon>Alicyclobacillaceae</taxon>
        <taxon>Tumebacillus</taxon>
    </lineage>
</organism>
<proteinExistence type="predicted"/>
<protein>
    <submittedName>
        <fullName evidence="1">Uncharacterized protein</fullName>
    </submittedName>
</protein>
<sequence>MCEKGVDLVAKPRLKESPGTNLLISFLIRYPELSSLRYNQATKTLSFTVLLKGEIATERQTEFVEFLDSYHEACQMVDPKFPTRGRVEHTVLDGVTVLVYEQRVEALNIVEVRLLMQLFVEFYGSMIGAEALPLQEEELYAQEEIIESILGAKETWREEKSIVAYRDGGRVFVYNK</sequence>
<name>A0A316DE87_9BACL</name>
<reference evidence="1 2" key="1">
    <citation type="submission" date="2018-05" db="EMBL/GenBank/DDBJ databases">
        <title>Genomic Encyclopedia of Type Strains, Phase IV (KMG-IV): sequencing the most valuable type-strain genomes for metagenomic binning, comparative biology and taxonomic classification.</title>
        <authorList>
            <person name="Goeker M."/>
        </authorList>
    </citation>
    <scope>NUCLEOTIDE SEQUENCE [LARGE SCALE GENOMIC DNA]</scope>
    <source>
        <strain evidence="1 2">DSM 18773</strain>
    </source>
</reference>
<gene>
    <name evidence="1" type="ORF">C7459_10335</name>
</gene>
<evidence type="ECO:0000313" key="1">
    <source>
        <dbReference type="EMBL" id="PWK15499.1"/>
    </source>
</evidence>
<dbReference type="Proteomes" id="UP000245634">
    <property type="component" value="Unassembled WGS sequence"/>
</dbReference>